<proteinExistence type="predicted"/>
<dbReference type="AlphaFoldDB" id="A0A421AZQ8"/>
<dbReference type="RefSeq" id="WP_121393105.1">
    <property type="nucleotide sequence ID" value="NZ_RCDD01000004.1"/>
</dbReference>
<dbReference type="Proteomes" id="UP000282454">
    <property type="component" value="Unassembled WGS sequence"/>
</dbReference>
<protein>
    <submittedName>
        <fullName evidence="2">Uncharacterized protein (DUF2236 family)</fullName>
    </submittedName>
</protein>
<feature type="domain" description="ER-bound oxygenase mpaB/mpaB'/Rubber oxygenase catalytic" evidence="1">
    <location>
        <begin position="14"/>
        <end position="241"/>
    </location>
</feature>
<dbReference type="InterPro" id="IPR018713">
    <property type="entry name" value="MPAB/Lcp_cat_dom"/>
</dbReference>
<name>A0A421AZQ8_9PSEU</name>
<accession>A0A421AZQ8</accession>
<reference evidence="2 3" key="1">
    <citation type="submission" date="2018-10" db="EMBL/GenBank/DDBJ databases">
        <title>Genomic Encyclopedia of Archaeal and Bacterial Type Strains, Phase II (KMG-II): from individual species to whole genera.</title>
        <authorList>
            <person name="Goeker M."/>
        </authorList>
    </citation>
    <scope>NUCLEOTIDE SEQUENCE [LARGE SCALE GENOMIC DNA]</scope>
    <source>
        <strain evidence="2 3">DSM 45657</strain>
    </source>
</reference>
<dbReference type="EMBL" id="RCDD01000004">
    <property type="protein sequence ID" value="RLK55300.1"/>
    <property type="molecule type" value="Genomic_DNA"/>
</dbReference>
<organism evidence="2 3">
    <name type="scientific">Actinokineospora cianjurensis</name>
    <dbReference type="NCBI Taxonomy" id="585224"/>
    <lineage>
        <taxon>Bacteria</taxon>
        <taxon>Bacillati</taxon>
        <taxon>Actinomycetota</taxon>
        <taxon>Actinomycetes</taxon>
        <taxon>Pseudonocardiales</taxon>
        <taxon>Pseudonocardiaceae</taxon>
        <taxon>Actinokineospora</taxon>
    </lineage>
</organism>
<keyword evidence="3" id="KW-1185">Reference proteome</keyword>
<dbReference type="PANTHER" id="PTHR36151">
    <property type="entry name" value="BLR2777 PROTEIN"/>
    <property type="match status" value="1"/>
</dbReference>
<gene>
    <name evidence="2" type="ORF">CLV68_4784</name>
</gene>
<dbReference type="PANTHER" id="PTHR36151:SF3">
    <property type="entry name" value="ER-BOUND OXYGENASE MPAB_MPAB'_RUBBER OXYGENASE CATALYTIC DOMAIN-CONTAINING PROTEIN"/>
    <property type="match status" value="1"/>
</dbReference>
<sequence>MGERGLFGPDSVTWQLHADPAMWLGGVRSLYLQALHPRAVAAIVQNSDFRTDPLGRLKRTADFVGVTTYGTVQEAHAAAARVRGVHRALRATDPESGETYRIDDPELLLWVHCAEVSSFLAVVRRAGYPLTKVHADRYLHEQRATAALVGLDPDEVPGSTDAMRAYLREIRPLLRRTPDADVIYAFLHRPPLRGRLAFGVALYEPTIGHLSYSLLPTWAHHHYGRSPYPRGMTTALARALRSTAPHLRGVIRALGAPEPAVVAAVRRLGAWSAPSPHRLPA</sequence>
<dbReference type="GO" id="GO:0016491">
    <property type="term" value="F:oxidoreductase activity"/>
    <property type="evidence" value="ECO:0007669"/>
    <property type="project" value="InterPro"/>
</dbReference>
<evidence type="ECO:0000313" key="3">
    <source>
        <dbReference type="Proteomes" id="UP000282454"/>
    </source>
</evidence>
<evidence type="ECO:0000313" key="2">
    <source>
        <dbReference type="EMBL" id="RLK55300.1"/>
    </source>
</evidence>
<evidence type="ECO:0000259" key="1">
    <source>
        <dbReference type="Pfam" id="PF09995"/>
    </source>
</evidence>
<dbReference type="OrthoDB" id="108890at2"/>
<dbReference type="Pfam" id="PF09995">
    <property type="entry name" value="MPAB_Lcp_cat"/>
    <property type="match status" value="1"/>
</dbReference>
<comment type="caution">
    <text evidence="2">The sequence shown here is derived from an EMBL/GenBank/DDBJ whole genome shotgun (WGS) entry which is preliminary data.</text>
</comment>